<dbReference type="Proteomes" id="UP000263928">
    <property type="component" value="Unassembled WGS sequence"/>
</dbReference>
<keyword evidence="2" id="KW-1185">Reference proteome</keyword>
<dbReference type="NCBIfam" id="TIGR02185">
    <property type="entry name" value="Trep_Strep"/>
    <property type="match status" value="1"/>
</dbReference>
<sequence>MSRNDPATPQTLTTAPESVQRRNSRVRDYVTMGVFIALYIVLFMFCGMIMAAVPIIMVLLPVIFGLFGGLIFTVLLGKVQRPGSFLITGLILGLGLITMAPGGSMCYMTVLGGIVAELIHSRLGRRSFRSMTIAYSAFIACYAIGEYIPFVWMKQAYLDQYADNATLEVARVGTELLNPLTMAVFCVLGVVAAVIGCRWGRALTRKQFRRAGIV</sequence>
<evidence type="ECO:0000313" key="1">
    <source>
        <dbReference type="EMBL" id="SYZ34315.1"/>
    </source>
</evidence>
<dbReference type="RefSeq" id="WP_119162630.1">
    <property type="nucleotide sequence ID" value="NZ_LR134442.1"/>
</dbReference>
<name>A0A383S8H8_9ACTN</name>
<dbReference type="AlphaFoldDB" id="A0A383S8H8"/>
<dbReference type="Pfam" id="PF09605">
    <property type="entry name" value="Trep_Strep"/>
    <property type="match status" value="1"/>
</dbReference>
<proteinExistence type="predicted"/>
<protein>
    <submittedName>
        <fullName evidence="1">Hypothetical bacterial integral membrane protein (Trep_Strep)</fullName>
    </submittedName>
</protein>
<accession>A0A383S8H8</accession>
<evidence type="ECO:0000313" key="2">
    <source>
        <dbReference type="Proteomes" id="UP000263928"/>
    </source>
</evidence>
<reference evidence="2" key="1">
    <citation type="submission" date="2018-08" db="EMBL/GenBank/DDBJ databases">
        <authorList>
            <person name="Hornung B."/>
        </authorList>
    </citation>
    <scope>NUCLEOTIDE SEQUENCE [LARGE SCALE GENOMIC DNA]</scope>
</reference>
<organism evidence="1 2">
    <name type="scientific">Propionibacterium australiense</name>
    <dbReference type="NCBI Taxonomy" id="119981"/>
    <lineage>
        <taxon>Bacteria</taxon>
        <taxon>Bacillati</taxon>
        <taxon>Actinomycetota</taxon>
        <taxon>Actinomycetes</taxon>
        <taxon>Propionibacteriales</taxon>
        <taxon>Propionibacteriaceae</taxon>
        <taxon>Propionibacterium</taxon>
    </lineage>
</organism>
<dbReference type="InterPro" id="IPR011733">
    <property type="entry name" value="CHP02185_IM"/>
</dbReference>
<dbReference type="EMBL" id="UNQJ01000022">
    <property type="protein sequence ID" value="SYZ34315.1"/>
    <property type="molecule type" value="Genomic_DNA"/>
</dbReference>
<gene>
    <name evidence="1" type="ORF">PROPAUS_2320</name>
</gene>